<dbReference type="AlphaFoldDB" id="A0AAP1RC38"/>
<dbReference type="EMBL" id="JACZOI010000914">
    <property type="protein sequence ID" value="MBE0981476.1"/>
    <property type="molecule type" value="Genomic_DNA"/>
</dbReference>
<sequence length="39" mass="4304">MTYRHERRCRTGTALMAGGMALAASAFGHAQPGYEFDDR</sequence>
<name>A0AAP1RC38_ECOLX</name>
<comment type="caution">
    <text evidence="1">The sequence shown here is derived from an EMBL/GenBank/DDBJ whole genome shotgun (WGS) entry which is preliminary data.</text>
</comment>
<evidence type="ECO:0000313" key="2">
    <source>
        <dbReference type="Proteomes" id="UP000640866"/>
    </source>
</evidence>
<feature type="non-terminal residue" evidence="1">
    <location>
        <position position="39"/>
    </location>
</feature>
<dbReference type="Proteomes" id="UP000640866">
    <property type="component" value="Unassembled WGS sequence"/>
</dbReference>
<evidence type="ECO:0000313" key="1">
    <source>
        <dbReference type="EMBL" id="MBE0981476.1"/>
    </source>
</evidence>
<organism evidence="1 2">
    <name type="scientific">Escherichia coli</name>
    <dbReference type="NCBI Taxonomy" id="562"/>
    <lineage>
        <taxon>Bacteria</taxon>
        <taxon>Pseudomonadati</taxon>
        <taxon>Pseudomonadota</taxon>
        <taxon>Gammaproteobacteria</taxon>
        <taxon>Enterobacterales</taxon>
        <taxon>Enterobacteriaceae</taxon>
        <taxon>Escherichia</taxon>
    </lineage>
</organism>
<gene>
    <name evidence="1" type="ORF">IH772_31000</name>
</gene>
<accession>A0AAP1RC38</accession>
<reference evidence="1" key="1">
    <citation type="submission" date="2020-09" db="EMBL/GenBank/DDBJ databases">
        <title>Emerging polyconal dissemination of OXA-244-producing E. coli in France.</title>
        <authorList>
            <person name="Emeraud C."/>
            <person name="Girlich D."/>
            <person name="Bonnin R.A."/>
            <person name="Jousset A.B."/>
            <person name="Naas T."/>
            <person name="Dortet L."/>
        </authorList>
    </citation>
    <scope>NUCLEOTIDE SEQUENCE</scope>
    <source>
        <strain evidence="1">225E3</strain>
    </source>
</reference>
<protein>
    <submittedName>
        <fullName evidence="1">Tripartite tricarboxylate transporter substrate binding protein</fullName>
    </submittedName>
</protein>
<proteinExistence type="predicted"/>